<sequence>MNHCFIDNFCVASISSHCDQRCGQQFHIPFDIPIYDGHIHLNQTISKTQSNLLSMRVTPPIRQFYFINNNHKPDEWFVPNPSPDPSHIHIHPTIGIHPKYFTPTSLYQTLDNLRTYLEVSRYNGSHENKIVAVGECGLDETSNRSIEHQIFVLEKQIDLAIQFDLPIVLHCRGNYLYEKLFDCLKRRISDKNHRLHWHCINNNANLYIVDLFLNQFPNSYIGLNGSVTYETNFENSLLFKNWLIDRSSFLPDRLILETDFPYLSPRNLYGTYDPSCALIATAEYLSKTVNDPNQSTLSYLQFSNRNIKTVYAL</sequence>
<dbReference type="GO" id="GO:0046872">
    <property type="term" value="F:metal ion binding"/>
    <property type="evidence" value="ECO:0007669"/>
    <property type="project" value="UniProtKB-KW"/>
</dbReference>
<accession>A0A815WQC5</accession>
<evidence type="ECO:0000313" key="4">
    <source>
        <dbReference type="Proteomes" id="UP000663852"/>
    </source>
</evidence>
<evidence type="ECO:0000313" key="3">
    <source>
        <dbReference type="EMBL" id="CAF1547584.1"/>
    </source>
</evidence>
<evidence type="ECO:0000256" key="1">
    <source>
        <dbReference type="ARBA" id="ARBA00009275"/>
    </source>
</evidence>
<feature type="binding site" evidence="2">
    <location>
        <position position="38"/>
    </location>
    <ligand>
        <name>a divalent metal cation</name>
        <dbReference type="ChEBI" id="CHEBI:60240"/>
        <label>1</label>
    </ligand>
</feature>
<gene>
    <name evidence="3" type="ORF">EDS130_LOCUS45763</name>
</gene>
<comment type="caution">
    <text evidence="3">The sequence shown here is derived from an EMBL/GenBank/DDBJ whole genome shotgun (WGS) entry which is preliminary data.</text>
</comment>
<feature type="binding site" evidence="2">
    <location>
        <position position="135"/>
    </location>
    <ligand>
        <name>a divalent metal cation</name>
        <dbReference type="ChEBI" id="CHEBI:60240"/>
        <label>1</label>
    </ligand>
</feature>
<organism evidence="3 4">
    <name type="scientific">Adineta ricciae</name>
    <name type="common">Rotifer</name>
    <dbReference type="NCBI Taxonomy" id="249248"/>
    <lineage>
        <taxon>Eukaryota</taxon>
        <taxon>Metazoa</taxon>
        <taxon>Spiralia</taxon>
        <taxon>Gnathifera</taxon>
        <taxon>Rotifera</taxon>
        <taxon>Eurotatoria</taxon>
        <taxon>Bdelloidea</taxon>
        <taxon>Adinetida</taxon>
        <taxon>Adinetidae</taxon>
        <taxon>Adineta</taxon>
    </lineage>
</organism>
<comment type="similarity">
    <text evidence="1">Belongs to the metallo-dependent hydrolases superfamily. TatD-type hydrolase family.</text>
</comment>
<dbReference type="PANTHER" id="PTHR46363">
    <property type="entry name" value="DEOXYRIBONUCLEASE TATDN2-RELATED"/>
    <property type="match status" value="1"/>
</dbReference>
<dbReference type="InterPro" id="IPR001130">
    <property type="entry name" value="TatD-like"/>
</dbReference>
<proteinExistence type="inferred from homology"/>
<keyword evidence="2" id="KW-0479">Metal-binding</keyword>
<evidence type="ECO:0000256" key="2">
    <source>
        <dbReference type="PIRSR" id="PIRSR005902-1"/>
    </source>
</evidence>
<dbReference type="SUPFAM" id="SSF51556">
    <property type="entry name" value="Metallo-dependent hydrolases"/>
    <property type="match status" value="1"/>
</dbReference>
<dbReference type="Pfam" id="PF01026">
    <property type="entry name" value="TatD_DNase"/>
    <property type="match status" value="1"/>
</dbReference>
<dbReference type="EMBL" id="CAJNOJ010001252">
    <property type="protein sequence ID" value="CAF1547584.1"/>
    <property type="molecule type" value="Genomic_DNA"/>
</dbReference>
<feature type="binding site" evidence="2">
    <location>
        <position position="40"/>
    </location>
    <ligand>
        <name>a divalent metal cation</name>
        <dbReference type="ChEBI" id="CHEBI:60240"/>
        <label>1</label>
    </ligand>
</feature>
<feature type="binding site" evidence="2">
    <location>
        <position position="259"/>
    </location>
    <ligand>
        <name>a divalent metal cation</name>
        <dbReference type="ChEBI" id="CHEBI:60240"/>
        <label>1</label>
    </ligand>
</feature>
<dbReference type="PIRSF" id="PIRSF005902">
    <property type="entry name" value="DNase_TatD"/>
    <property type="match status" value="1"/>
</dbReference>
<name>A0A815WQC5_ADIRI</name>
<feature type="binding site" evidence="2">
    <location>
        <position position="170"/>
    </location>
    <ligand>
        <name>a divalent metal cation</name>
        <dbReference type="ChEBI" id="CHEBI:60240"/>
        <label>2</label>
    </ligand>
</feature>
<dbReference type="Proteomes" id="UP000663852">
    <property type="component" value="Unassembled WGS sequence"/>
</dbReference>
<dbReference type="AlphaFoldDB" id="A0A815WQC5"/>
<dbReference type="Gene3D" id="3.20.20.140">
    <property type="entry name" value="Metal-dependent hydrolases"/>
    <property type="match status" value="1"/>
</dbReference>
<dbReference type="GO" id="GO:0016788">
    <property type="term" value="F:hydrolase activity, acting on ester bonds"/>
    <property type="evidence" value="ECO:0007669"/>
    <property type="project" value="InterPro"/>
</dbReference>
<dbReference type="PANTHER" id="PTHR46363:SF1">
    <property type="entry name" value="DEOXYRIBONUCLEASE TATDN2-RELATED"/>
    <property type="match status" value="1"/>
</dbReference>
<reference evidence="3" key="1">
    <citation type="submission" date="2021-02" db="EMBL/GenBank/DDBJ databases">
        <authorList>
            <person name="Nowell W R."/>
        </authorList>
    </citation>
    <scope>NUCLEOTIDE SEQUENCE</scope>
</reference>
<protein>
    <submittedName>
        <fullName evidence="3">Uncharacterized protein</fullName>
    </submittedName>
</protein>
<dbReference type="OrthoDB" id="9980814at2759"/>
<feature type="binding site" evidence="2">
    <location>
        <position position="196"/>
    </location>
    <ligand>
        <name>a divalent metal cation</name>
        <dbReference type="ChEBI" id="CHEBI:60240"/>
        <label>2</label>
    </ligand>
</feature>
<dbReference type="InterPro" id="IPR032466">
    <property type="entry name" value="Metal_Hydrolase"/>
</dbReference>